<protein>
    <submittedName>
        <fullName evidence="4">Variant surface glycoprotein 1125.4158</fullName>
    </submittedName>
</protein>
<proteinExistence type="predicted"/>
<reference evidence="4" key="1">
    <citation type="submission" date="2016-08" db="EMBL/GenBank/DDBJ databases">
        <title>VSG repertoire of Trypanosoma brucei EATRO 1125.</title>
        <authorList>
            <person name="Cross G.A."/>
        </authorList>
    </citation>
    <scope>NUCLEOTIDE SEQUENCE</scope>
    <source>
        <strain evidence="4">EATRO 1125</strain>
    </source>
</reference>
<name>A0A1J0R9Y9_9TRYP</name>
<feature type="signal peptide" evidence="3">
    <location>
        <begin position="1"/>
        <end position="28"/>
    </location>
</feature>
<dbReference type="AlphaFoldDB" id="A0A1J0R9Y9"/>
<feature type="region of interest" description="Disordered" evidence="1">
    <location>
        <begin position="421"/>
        <end position="455"/>
    </location>
</feature>
<accession>A0A1J0R9Y9</accession>
<organism evidence="4">
    <name type="scientific">Trypanosoma brucei</name>
    <dbReference type="NCBI Taxonomy" id="5691"/>
    <lineage>
        <taxon>Eukaryota</taxon>
        <taxon>Discoba</taxon>
        <taxon>Euglenozoa</taxon>
        <taxon>Kinetoplastea</taxon>
        <taxon>Metakinetoplastina</taxon>
        <taxon>Trypanosomatida</taxon>
        <taxon>Trypanosomatidae</taxon>
        <taxon>Trypanosoma</taxon>
    </lineage>
</organism>
<keyword evidence="2" id="KW-0472">Membrane</keyword>
<feature type="chain" id="PRO_5013357461" evidence="3">
    <location>
        <begin position="29"/>
        <end position="506"/>
    </location>
</feature>
<evidence type="ECO:0000256" key="2">
    <source>
        <dbReference type="SAM" id="Phobius"/>
    </source>
</evidence>
<dbReference type="EMBL" id="KX700733">
    <property type="protein sequence ID" value="APD74689.1"/>
    <property type="molecule type" value="Genomic_DNA"/>
</dbReference>
<feature type="transmembrane region" description="Helical" evidence="2">
    <location>
        <begin position="479"/>
        <end position="502"/>
    </location>
</feature>
<dbReference type="PROSITE" id="PS51257">
    <property type="entry name" value="PROKAR_LIPOPROTEIN"/>
    <property type="match status" value="1"/>
</dbReference>
<dbReference type="VEuPathDB" id="TriTrypDB:Tb427_000166800"/>
<keyword evidence="3" id="KW-0732">Signal</keyword>
<dbReference type="SUPFAM" id="SSF58087">
    <property type="entry name" value="Variant surface glycoprotein (N-terminal domain)"/>
    <property type="match status" value="1"/>
</dbReference>
<dbReference type="VEuPathDB" id="TriTrypDB:Tb1125.Tb05.5K5.320"/>
<dbReference type="VEuPathDB" id="TriTrypDB:Tb927.10.16440"/>
<evidence type="ECO:0000313" key="4">
    <source>
        <dbReference type="EMBL" id="APD74689.1"/>
    </source>
</evidence>
<evidence type="ECO:0000256" key="1">
    <source>
        <dbReference type="SAM" id="MobiDB-lite"/>
    </source>
</evidence>
<keyword evidence="2" id="KW-1133">Transmembrane helix</keyword>
<sequence length="506" mass="53861">MVRTAYSGNLIGLACASAIALCVGFVFGDETAANEEVTSICRERLYYKQIYDELDSWLRAAVNQKEKLAKELKELTVAELKAHGTPKRTGYAVLLALTGNRLNEQNKVIQDAKPKLDTALSLLQAKEAQLRALQAISAITAPATLKGGTHGTSAVTLSGQSTKSCDTTATFTLVTEMDCTAETAGADKIKQIRQHFQKAKNIATGFANINKLIELTVGAETKGNVGGSTLVSTGAGPYCPDDTNNDKATASAVLAAAPPKIKSTYTKATATLTGNSGARSCPKFTETGKELLITDAQLGKALCEAQKAKPATYNSLSTETAKGLSERPEVQALAQLILSPLNKLSDDTEQRKALAAKLFGGEQTNLKEEFFNSLSSETITYTAGAERKEGKITDLASGDDFASAVAYFVGKETATMQQISKKLRENGKEKETGDATGDKKDGDNKATAADCTGTEEGKCDKTKCDWNAEKKECKVKEGAVVISAVIKVPLLLAFLLLAYNAFKNYL</sequence>
<keyword evidence="2" id="KW-0812">Transmembrane</keyword>
<evidence type="ECO:0000256" key="3">
    <source>
        <dbReference type="SAM" id="SignalP"/>
    </source>
</evidence>
<feature type="compositionally biased region" description="Basic and acidic residues" evidence="1">
    <location>
        <begin position="422"/>
        <end position="444"/>
    </location>
</feature>